<keyword evidence="5" id="KW-1185">Reference proteome</keyword>
<evidence type="ECO:0000256" key="1">
    <source>
        <dbReference type="PROSITE-ProRule" id="PRU00703"/>
    </source>
</evidence>
<dbReference type="PROSITE" id="PS51371">
    <property type="entry name" value="CBS"/>
    <property type="match status" value="2"/>
</dbReference>
<accession>A0A917C842</accession>
<dbReference type="InterPro" id="IPR058581">
    <property type="entry name" value="TM_HPP"/>
</dbReference>
<feature type="transmembrane region" description="Helical" evidence="2">
    <location>
        <begin position="21"/>
        <end position="41"/>
    </location>
</feature>
<feature type="transmembrane region" description="Helical" evidence="2">
    <location>
        <begin position="47"/>
        <end position="65"/>
    </location>
</feature>
<name>A0A917C842_9HYPH</name>
<dbReference type="Proteomes" id="UP000606044">
    <property type="component" value="Unassembled WGS sequence"/>
</dbReference>
<dbReference type="Pfam" id="PF00571">
    <property type="entry name" value="CBS"/>
    <property type="match status" value="2"/>
</dbReference>
<keyword evidence="2" id="KW-0812">Transmembrane</keyword>
<organism evidence="4 5">
    <name type="scientific">Azorhizobium oxalatiphilum</name>
    <dbReference type="NCBI Taxonomy" id="980631"/>
    <lineage>
        <taxon>Bacteria</taxon>
        <taxon>Pseudomonadati</taxon>
        <taxon>Pseudomonadota</taxon>
        <taxon>Alphaproteobacteria</taxon>
        <taxon>Hyphomicrobiales</taxon>
        <taxon>Xanthobacteraceae</taxon>
        <taxon>Azorhizobium</taxon>
    </lineage>
</organism>
<dbReference type="SMART" id="SM00116">
    <property type="entry name" value="CBS"/>
    <property type="match status" value="2"/>
</dbReference>
<dbReference type="InterPro" id="IPR007065">
    <property type="entry name" value="HPP"/>
</dbReference>
<dbReference type="AlphaFoldDB" id="A0A917C842"/>
<dbReference type="Pfam" id="PF04982">
    <property type="entry name" value="TM_HPP"/>
    <property type="match status" value="1"/>
</dbReference>
<dbReference type="Gene3D" id="3.10.580.10">
    <property type="entry name" value="CBS-domain"/>
    <property type="match status" value="1"/>
</dbReference>
<reference evidence="4" key="1">
    <citation type="journal article" date="2014" name="Int. J. Syst. Evol. Microbiol.">
        <title>Complete genome sequence of Corynebacterium casei LMG S-19264T (=DSM 44701T), isolated from a smear-ripened cheese.</title>
        <authorList>
            <consortium name="US DOE Joint Genome Institute (JGI-PGF)"/>
            <person name="Walter F."/>
            <person name="Albersmeier A."/>
            <person name="Kalinowski J."/>
            <person name="Ruckert C."/>
        </authorList>
    </citation>
    <scope>NUCLEOTIDE SEQUENCE</scope>
    <source>
        <strain evidence="4">CCM 7897</strain>
    </source>
</reference>
<keyword evidence="2" id="KW-1133">Transmembrane helix</keyword>
<evidence type="ECO:0000313" key="5">
    <source>
        <dbReference type="Proteomes" id="UP000606044"/>
    </source>
</evidence>
<sequence length="387" mass="40031">MAALFRHFLPAVGPVSRTEQVRAGVGALIGLFLTALVTRLALGADTAVPLLIAPMGASSVLLFAVPASPLAQPWSMLGGNLVASLAGVTAALLIHDPFLAGAAGVGSAITLMLAFRCVHPPSGAVALTAALGGPAVTSLGYGFVLWPVGVNSLILLVLAVAYNNLTRRPYPATLAARPAASPPEPQSARLGFSHEDVVAALREYDQVMDIDPAALEDVVQRAQVRAFDRRSGGLTCADIMTRHVPAVSPDTPILDALDLLRSGRTKVLPVTNDVAGVVGVLTQTDLLDKVNWDRKGPRLGLGRRMRAALHAGRAPDGVVREIMSTPVQAVTAETRIAALVPLMSSSGLHHIPVVDANGQLAGIVSQAELIAVLVEGRGAADQQVLAS</sequence>
<feature type="domain" description="CBS" evidence="3">
    <location>
        <begin position="240"/>
        <end position="298"/>
    </location>
</feature>
<dbReference type="CDD" id="cd04600">
    <property type="entry name" value="CBS_pair_HPP_assoc"/>
    <property type="match status" value="1"/>
</dbReference>
<dbReference type="SUPFAM" id="SSF54631">
    <property type="entry name" value="CBS-domain pair"/>
    <property type="match status" value="1"/>
</dbReference>
<proteinExistence type="predicted"/>
<protein>
    <submittedName>
        <fullName evidence="4">Membrane protein</fullName>
    </submittedName>
</protein>
<reference evidence="4" key="2">
    <citation type="submission" date="2020-09" db="EMBL/GenBank/DDBJ databases">
        <authorList>
            <person name="Sun Q."/>
            <person name="Sedlacek I."/>
        </authorList>
    </citation>
    <scope>NUCLEOTIDE SEQUENCE</scope>
    <source>
        <strain evidence="4">CCM 7897</strain>
    </source>
</reference>
<evidence type="ECO:0000256" key="2">
    <source>
        <dbReference type="SAM" id="Phobius"/>
    </source>
</evidence>
<feature type="transmembrane region" description="Helical" evidence="2">
    <location>
        <begin position="77"/>
        <end position="94"/>
    </location>
</feature>
<keyword evidence="1" id="KW-0129">CBS domain</keyword>
<dbReference type="RefSeq" id="WP_188582055.1">
    <property type="nucleotide sequence ID" value="NZ_BMCT01000006.1"/>
</dbReference>
<comment type="caution">
    <text evidence="4">The sequence shown here is derived from an EMBL/GenBank/DDBJ whole genome shotgun (WGS) entry which is preliminary data.</text>
</comment>
<feature type="domain" description="CBS" evidence="3">
    <location>
        <begin position="323"/>
        <end position="380"/>
    </location>
</feature>
<dbReference type="PANTHER" id="PTHR33741:SF5">
    <property type="entry name" value="TRANSMEMBRANE PROTEIN DDB_G0269096-RELATED"/>
    <property type="match status" value="1"/>
</dbReference>
<dbReference type="InterPro" id="IPR000644">
    <property type="entry name" value="CBS_dom"/>
</dbReference>
<keyword evidence="2" id="KW-0472">Membrane</keyword>
<dbReference type="InterPro" id="IPR046342">
    <property type="entry name" value="CBS_dom_sf"/>
</dbReference>
<evidence type="ECO:0000313" key="4">
    <source>
        <dbReference type="EMBL" id="GGF76923.1"/>
    </source>
</evidence>
<feature type="transmembrane region" description="Helical" evidence="2">
    <location>
        <begin position="139"/>
        <end position="162"/>
    </location>
</feature>
<dbReference type="PANTHER" id="PTHR33741">
    <property type="entry name" value="TRANSMEMBRANE PROTEIN DDB_G0269096-RELATED"/>
    <property type="match status" value="1"/>
</dbReference>
<gene>
    <name evidence="4" type="ORF">GCM10007301_41040</name>
</gene>
<dbReference type="EMBL" id="BMCT01000006">
    <property type="protein sequence ID" value="GGF76923.1"/>
    <property type="molecule type" value="Genomic_DNA"/>
</dbReference>
<evidence type="ECO:0000259" key="3">
    <source>
        <dbReference type="PROSITE" id="PS51371"/>
    </source>
</evidence>
<feature type="transmembrane region" description="Helical" evidence="2">
    <location>
        <begin position="100"/>
        <end position="118"/>
    </location>
</feature>